<dbReference type="Proteomes" id="UP000829291">
    <property type="component" value="Chromosome 2"/>
</dbReference>
<name>A0A6J0BEX9_NEOLC</name>
<dbReference type="FunCoup" id="A0A6J0BEX9">
    <property type="interactions" value="18"/>
</dbReference>
<dbReference type="OrthoDB" id="7357196at2759"/>
<evidence type="ECO:0000259" key="2">
    <source>
        <dbReference type="PROSITE" id="PS50041"/>
    </source>
</evidence>
<dbReference type="InParanoid" id="A0A6J0BEX9"/>
<feature type="signal peptide" evidence="1">
    <location>
        <begin position="1"/>
        <end position="21"/>
    </location>
</feature>
<evidence type="ECO:0000313" key="3">
    <source>
        <dbReference type="Proteomes" id="UP000829291"/>
    </source>
</evidence>
<feature type="chain" id="PRO_5045316463" evidence="1">
    <location>
        <begin position="22"/>
        <end position="194"/>
    </location>
</feature>
<keyword evidence="1" id="KW-0732">Signal</keyword>
<dbReference type="PROSITE" id="PS50041">
    <property type="entry name" value="C_TYPE_LECTIN_2"/>
    <property type="match status" value="1"/>
</dbReference>
<dbReference type="InterPro" id="IPR001304">
    <property type="entry name" value="C-type_lectin-like"/>
</dbReference>
<reference evidence="4" key="1">
    <citation type="submission" date="2025-08" db="UniProtKB">
        <authorList>
            <consortium name="RefSeq"/>
        </authorList>
    </citation>
    <scope>IDENTIFICATION</scope>
    <source>
        <tissue evidence="4">Thorax and Abdomen</tissue>
    </source>
</reference>
<dbReference type="KEGG" id="nlo:107219663"/>
<dbReference type="SMART" id="SM00034">
    <property type="entry name" value="CLECT"/>
    <property type="match status" value="1"/>
</dbReference>
<accession>A0A6J0BEX9</accession>
<keyword evidence="3" id="KW-1185">Reference proteome</keyword>
<protein>
    <submittedName>
        <fullName evidence="4">Hemolymph lipopolysaccharide-binding protein</fullName>
    </submittedName>
</protein>
<proteinExistence type="predicted"/>
<dbReference type="CDD" id="cd00037">
    <property type="entry name" value="CLECT"/>
    <property type="match status" value="1"/>
</dbReference>
<sequence length="194" mass="21526">MSVAIQVLLCFTLTLIQQGSCNTTNIWVYNNPTIVYTTENSAMPWIRRGSGESANRRNDYTYPSGAASGYKVHTQAVLWPKARKICADEGGHLAILNSVAEANMVTEIFKKSEPIIGSDWPDFASIGFHCLFEPDVQYVTIHDQALEKAGYNQWMPGRPIVDGTRHYGSLHMTGKLNNHGTISPLGFICELPIH</sequence>
<dbReference type="InterPro" id="IPR016187">
    <property type="entry name" value="CTDL_fold"/>
</dbReference>
<feature type="domain" description="C-type lectin" evidence="2">
    <location>
        <begin position="70"/>
        <end position="190"/>
    </location>
</feature>
<dbReference type="RefSeq" id="XP_015513434.2">
    <property type="nucleotide sequence ID" value="XM_015657948.2"/>
</dbReference>
<evidence type="ECO:0000256" key="1">
    <source>
        <dbReference type="SAM" id="SignalP"/>
    </source>
</evidence>
<dbReference type="AlphaFoldDB" id="A0A6J0BEX9"/>
<dbReference type="Gene3D" id="3.10.100.10">
    <property type="entry name" value="Mannose-Binding Protein A, subunit A"/>
    <property type="match status" value="1"/>
</dbReference>
<evidence type="ECO:0000313" key="4">
    <source>
        <dbReference type="RefSeq" id="XP_015513434.2"/>
    </source>
</evidence>
<dbReference type="SUPFAM" id="SSF56436">
    <property type="entry name" value="C-type lectin-like"/>
    <property type="match status" value="1"/>
</dbReference>
<dbReference type="InterPro" id="IPR016186">
    <property type="entry name" value="C-type_lectin-like/link_sf"/>
</dbReference>
<gene>
    <name evidence="4" type="primary">LOC107219663</name>
</gene>
<dbReference type="GeneID" id="107219663"/>
<organism evidence="4">
    <name type="scientific">Neodiprion lecontei</name>
    <name type="common">Redheaded pine sawfly</name>
    <dbReference type="NCBI Taxonomy" id="441921"/>
    <lineage>
        <taxon>Eukaryota</taxon>
        <taxon>Metazoa</taxon>
        <taxon>Ecdysozoa</taxon>
        <taxon>Arthropoda</taxon>
        <taxon>Hexapoda</taxon>
        <taxon>Insecta</taxon>
        <taxon>Pterygota</taxon>
        <taxon>Neoptera</taxon>
        <taxon>Endopterygota</taxon>
        <taxon>Hymenoptera</taxon>
        <taxon>Tenthredinoidea</taxon>
        <taxon>Diprionidae</taxon>
        <taxon>Diprioninae</taxon>
        <taxon>Neodiprion</taxon>
    </lineage>
</organism>